<keyword evidence="1" id="KW-0449">Lipoprotein</keyword>
<sequence length="207" mass="24436">MKKIFCLFIIVFSVIACYDKKSKNLSIEDEGTPIVKSVSRTIYKREFPIKDFSKIEVVSYYDRIMWDALEYKKEVPFNKVLVDNYKLTFDSTKIQERVILNKVQEKELLNLMVCDTCVPEQISAACYKPRHMILFRDKKNRIIGYDEFCIECVGSRSSDNLNGFQKYCYSDMQKLLENFGITLFIESGDEKRVKEEIDFIENIRKSK</sequence>
<dbReference type="EMBL" id="CP000685">
    <property type="protein sequence ID" value="ABQ05501.1"/>
    <property type="molecule type" value="Genomic_DNA"/>
</dbReference>
<dbReference type="AlphaFoldDB" id="A5FH13"/>
<dbReference type="KEGG" id="fjo:Fjoh_2474"/>
<evidence type="ECO:0000313" key="2">
    <source>
        <dbReference type="Proteomes" id="UP000006694"/>
    </source>
</evidence>
<dbReference type="HOGENOM" id="CLU_1324766_0_0_10"/>
<protein>
    <submittedName>
        <fullName evidence="1">Hypothetical lipoprotein</fullName>
    </submittedName>
</protein>
<name>A5FH13_FLAJ1</name>
<dbReference type="RefSeq" id="WP_012024540.1">
    <property type="nucleotide sequence ID" value="NC_009441.1"/>
</dbReference>
<dbReference type="OrthoDB" id="656959at2"/>
<evidence type="ECO:0000313" key="1">
    <source>
        <dbReference type="EMBL" id="ABQ05501.1"/>
    </source>
</evidence>
<dbReference type="STRING" id="376686.Fjoh_2474"/>
<dbReference type="eggNOG" id="ENOG502ZIZ3">
    <property type="taxonomic scope" value="Bacteria"/>
</dbReference>
<gene>
    <name evidence="1" type="ordered locus">Fjoh_2474</name>
</gene>
<organism evidence="1 2">
    <name type="scientific">Flavobacterium johnsoniae (strain ATCC 17061 / DSM 2064 / JCM 8514 / BCRC 14874 / CCUG 350202 / NBRC 14942 / NCIMB 11054 / UW101)</name>
    <name type="common">Cytophaga johnsonae</name>
    <dbReference type="NCBI Taxonomy" id="376686"/>
    <lineage>
        <taxon>Bacteria</taxon>
        <taxon>Pseudomonadati</taxon>
        <taxon>Bacteroidota</taxon>
        <taxon>Flavobacteriia</taxon>
        <taxon>Flavobacteriales</taxon>
        <taxon>Flavobacteriaceae</taxon>
        <taxon>Flavobacterium</taxon>
    </lineage>
</organism>
<dbReference type="Proteomes" id="UP000006694">
    <property type="component" value="Chromosome"/>
</dbReference>
<dbReference type="GeneID" id="31765381"/>
<accession>A5FH13</accession>
<proteinExistence type="predicted"/>
<keyword evidence="2" id="KW-1185">Reference proteome</keyword>
<dbReference type="PROSITE" id="PS51257">
    <property type="entry name" value="PROKAR_LIPOPROTEIN"/>
    <property type="match status" value="1"/>
</dbReference>
<reference evidence="1 2" key="1">
    <citation type="journal article" date="2009" name="Appl. Environ. Microbiol.">
        <title>Novel features of the polysaccharide-digesting gliding bacterium Flavobacterium johnsoniae as revealed by genome sequence analysis.</title>
        <authorList>
            <person name="McBride M.J."/>
            <person name="Xie G."/>
            <person name="Martens E.C."/>
            <person name="Lapidus A."/>
            <person name="Henrissat B."/>
            <person name="Rhodes R.G."/>
            <person name="Goltsman E."/>
            <person name="Wang W."/>
            <person name="Xu J."/>
            <person name="Hunnicutt D.W."/>
            <person name="Staroscik A.M."/>
            <person name="Hoover T.R."/>
            <person name="Cheng Y.Q."/>
            <person name="Stein J.L."/>
        </authorList>
    </citation>
    <scope>NUCLEOTIDE SEQUENCE [LARGE SCALE GENOMIC DNA]</scope>
    <source>
        <strain evidence="2">ATCC 17061 / DSM 2064 / JCM 8514 / BCRC 14874 / CCUG 350202 / NBRC 14942 / NCIMB 11054 / UW101</strain>
    </source>
</reference>